<comment type="caution">
    <text evidence="3">The sequence shown here is derived from an EMBL/GenBank/DDBJ whole genome shotgun (WGS) entry which is preliminary data.</text>
</comment>
<keyword evidence="4" id="KW-1185">Reference proteome</keyword>
<dbReference type="GO" id="GO:0005634">
    <property type="term" value="C:nucleus"/>
    <property type="evidence" value="ECO:0007669"/>
    <property type="project" value="TreeGrafter"/>
</dbReference>
<proteinExistence type="inferred from homology"/>
<dbReference type="PANTHER" id="PTHR22961:SF13">
    <property type="entry name" value="TRIBBLES"/>
    <property type="match status" value="1"/>
</dbReference>
<evidence type="ECO:0000259" key="2">
    <source>
        <dbReference type="PROSITE" id="PS50011"/>
    </source>
</evidence>
<dbReference type="SUPFAM" id="SSF56112">
    <property type="entry name" value="Protein kinase-like (PK-like)"/>
    <property type="match status" value="1"/>
</dbReference>
<evidence type="ECO:0000313" key="3">
    <source>
        <dbReference type="EMBL" id="RWS26012.1"/>
    </source>
</evidence>
<dbReference type="GO" id="GO:0031434">
    <property type="term" value="F:mitogen-activated protein kinase kinase binding"/>
    <property type="evidence" value="ECO:0007669"/>
    <property type="project" value="TreeGrafter"/>
</dbReference>
<dbReference type="Gene3D" id="1.10.510.10">
    <property type="entry name" value="Transferase(Phosphotransferase) domain 1"/>
    <property type="match status" value="1"/>
</dbReference>
<dbReference type="GO" id="GO:0005524">
    <property type="term" value="F:ATP binding"/>
    <property type="evidence" value="ECO:0007669"/>
    <property type="project" value="InterPro"/>
</dbReference>
<evidence type="ECO:0000313" key="4">
    <source>
        <dbReference type="Proteomes" id="UP000288716"/>
    </source>
</evidence>
<dbReference type="OrthoDB" id="410920at2759"/>
<reference evidence="3 4" key="1">
    <citation type="journal article" date="2018" name="Gigascience">
        <title>Genomes of trombidid mites reveal novel predicted allergens and laterally-transferred genes associated with secondary metabolism.</title>
        <authorList>
            <person name="Dong X."/>
            <person name="Chaisiri K."/>
            <person name="Xia D."/>
            <person name="Armstrong S.D."/>
            <person name="Fang Y."/>
            <person name="Donnelly M.J."/>
            <person name="Kadowaki T."/>
            <person name="McGarry J.W."/>
            <person name="Darby A.C."/>
            <person name="Makepeace B.L."/>
        </authorList>
    </citation>
    <scope>NUCLEOTIDE SEQUENCE [LARGE SCALE GENOMIC DNA]</scope>
    <source>
        <strain evidence="3">UoL-UT</strain>
    </source>
</reference>
<dbReference type="EMBL" id="NCKV01003149">
    <property type="protein sequence ID" value="RWS26012.1"/>
    <property type="molecule type" value="Genomic_DNA"/>
</dbReference>
<dbReference type="VEuPathDB" id="VectorBase:LDEU006028"/>
<dbReference type="SMART" id="SM00220">
    <property type="entry name" value="S_TKc"/>
    <property type="match status" value="1"/>
</dbReference>
<dbReference type="InterPro" id="IPR000719">
    <property type="entry name" value="Prot_kinase_dom"/>
</dbReference>
<dbReference type="Pfam" id="PF00069">
    <property type="entry name" value="Pkinase"/>
    <property type="match status" value="1"/>
</dbReference>
<accession>A0A443SET7</accession>
<organism evidence="3 4">
    <name type="scientific">Leptotrombidium deliense</name>
    <dbReference type="NCBI Taxonomy" id="299467"/>
    <lineage>
        <taxon>Eukaryota</taxon>
        <taxon>Metazoa</taxon>
        <taxon>Ecdysozoa</taxon>
        <taxon>Arthropoda</taxon>
        <taxon>Chelicerata</taxon>
        <taxon>Arachnida</taxon>
        <taxon>Acari</taxon>
        <taxon>Acariformes</taxon>
        <taxon>Trombidiformes</taxon>
        <taxon>Prostigmata</taxon>
        <taxon>Anystina</taxon>
        <taxon>Parasitengona</taxon>
        <taxon>Trombiculoidea</taxon>
        <taxon>Trombiculidae</taxon>
        <taxon>Leptotrombidium</taxon>
    </lineage>
</organism>
<dbReference type="InterPro" id="IPR024104">
    <property type="entry name" value="Tribbles/Ser_Thr_kinase_40"/>
</dbReference>
<dbReference type="GO" id="GO:0004672">
    <property type="term" value="F:protein kinase activity"/>
    <property type="evidence" value="ECO:0007669"/>
    <property type="project" value="InterPro"/>
</dbReference>
<dbReference type="FunFam" id="1.10.510.10:FF:000153">
    <property type="entry name" value="Tribbles homolog 2"/>
    <property type="match status" value="1"/>
</dbReference>
<name>A0A443SET7_9ACAR</name>
<gene>
    <name evidence="3" type="ORF">B4U80_01504</name>
</gene>
<dbReference type="STRING" id="299467.A0A443SET7"/>
<sequence>YLLLDGNPRFNSVQHVFIGPEKTYILFSRSYGDLHSYVRTEKRLKEPEAAKLFYQIASIVADCHRNGIVLRDLKLRKFVFKDAERTQLKLETLDDAIVLENSEDDRLSDKHGCPAYVSPEILHASRGQYSGKTADCWSLGVILFTMLVGRYPFHDNDPSLLFCKIRRGSFHIPNSLSPLAKCIIRSLLRRDPSERLTAEDLLDCKWFKLMSSPNSSYCKHHNSLISSENVDASRSSYVIFNSCQTPYMIEDKVPADQTVPDLAVSDDTASSMFFNVMSTVVSPS</sequence>
<evidence type="ECO:0000256" key="1">
    <source>
        <dbReference type="ARBA" id="ARBA00038180"/>
    </source>
</evidence>
<feature type="non-terminal residue" evidence="3">
    <location>
        <position position="1"/>
    </location>
</feature>
<dbReference type="PANTHER" id="PTHR22961">
    <property type="entry name" value="SER/THR PROTEIN KINASE-TRB"/>
    <property type="match status" value="1"/>
</dbReference>
<dbReference type="InterPro" id="IPR011009">
    <property type="entry name" value="Kinase-like_dom_sf"/>
</dbReference>
<feature type="domain" description="Protein kinase" evidence="2">
    <location>
        <begin position="1"/>
        <end position="207"/>
    </location>
</feature>
<feature type="non-terminal residue" evidence="3">
    <location>
        <position position="284"/>
    </location>
</feature>
<dbReference type="PROSITE" id="PS50011">
    <property type="entry name" value="PROTEIN_KINASE_DOM"/>
    <property type="match status" value="1"/>
</dbReference>
<dbReference type="AlphaFoldDB" id="A0A443SET7"/>
<comment type="similarity">
    <text evidence="1">Belongs to the protein kinase superfamily. CAMK Ser/Thr protein kinase family. Tribbles subfamily.</text>
</comment>
<dbReference type="Proteomes" id="UP000288716">
    <property type="component" value="Unassembled WGS sequence"/>
</dbReference>
<protein>
    <submittedName>
        <fullName evidence="3">Tribbles 2-like protein</fullName>
    </submittedName>
</protein>
<dbReference type="GO" id="GO:0032436">
    <property type="term" value="P:positive regulation of proteasomal ubiquitin-dependent protein catabolic process"/>
    <property type="evidence" value="ECO:0007669"/>
    <property type="project" value="TreeGrafter"/>
</dbReference>